<name>A0A6M6JLV8_9PSEU</name>
<dbReference type="RefSeq" id="WP_172161350.1">
    <property type="nucleotide sequence ID" value="NZ_CP053564.1"/>
</dbReference>
<dbReference type="Proteomes" id="UP000505377">
    <property type="component" value="Chromosome"/>
</dbReference>
<dbReference type="Pfam" id="PF12680">
    <property type="entry name" value="SnoaL_2"/>
    <property type="match status" value="1"/>
</dbReference>
<dbReference type="EMBL" id="CP053564">
    <property type="protein sequence ID" value="QJY48050.1"/>
    <property type="molecule type" value="Genomic_DNA"/>
</dbReference>
<dbReference type="KEGG" id="pbro:HOP40_21465"/>
<proteinExistence type="predicted"/>
<evidence type="ECO:0000259" key="1">
    <source>
        <dbReference type="Pfam" id="PF12680"/>
    </source>
</evidence>
<evidence type="ECO:0000313" key="2">
    <source>
        <dbReference type="EMBL" id="QJY48050.1"/>
    </source>
</evidence>
<keyword evidence="3" id="KW-1185">Reference proteome</keyword>
<dbReference type="SUPFAM" id="SSF54427">
    <property type="entry name" value="NTF2-like"/>
    <property type="match status" value="1"/>
</dbReference>
<gene>
    <name evidence="2" type="ORF">HOP40_21465</name>
</gene>
<accession>A0A6M6JLV8</accession>
<dbReference type="AlphaFoldDB" id="A0A6M6JLV8"/>
<dbReference type="Gene3D" id="3.10.450.50">
    <property type="match status" value="1"/>
</dbReference>
<reference evidence="2 3" key="1">
    <citation type="submission" date="2020-05" db="EMBL/GenBank/DDBJ databases">
        <authorList>
            <person name="Mo P."/>
        </authorList>
    </citation>
    <scope>NUCLEOTIDE SEQUENCE [LARGE SCALE GENOMIC DNA]</scope>
    <source>
        <strain evidence="2 3">Gen01</strain>
    </source>
</reference>
<evidence type="ECO:0000313" key="3">
    <source>
        <dbReference type="Proteomes" id="UP000505377"/>
    </source>
</evidence>
<dbReference type="InterPro" id="IPR032710">
    <property type="entry name" value="NTF2-like_dom_sf"/>
</dbReference>
<dbReference type="InterPro" id="IPR037401">
    <property type="entry name" value="SnoaL-like"/>
</dbReference>
<sequence length="133" mass="15033">MRSHHETSGRDLTAVVEKAIEAYNAQDFDAYQEFFAPDLRFVHHNRGFGFTDRDAFIQTLKGFAADLIPDRRLRPATRIFQAGNLVVREQEWGGTAVADVPGIAAAGETFTLEFCTVYRFGPDDKVVEYHEYG</sequence>
<protein>
    <submittedName>
        <fullName evidence="2">SnoaL-like domain-containing protein</fullName>
    </submittedName>
</protein>
<organism evidence="2 3">
    <name type="scientific">Pseudonocardia broussonetiae</name>
    <dbReference type="NCBI Taxonomy" id="2736640"/>
    <lineage>
        <taxon>Bacteria</taxon>
        <taxon>Bacillati</taxon>
        <taxon>Actinomycetota</taxon>
        <taxon>Actinomycetes</taxon>
        <taxon>Pseudonocardiales</taxon>
        <taxon>Pseudonocardiaceae</taxon>
        <taxon>Pseudonocardia</taxon>
    </lineage>
</organism>
<feature type="domain" description="SnoaL-like" evidence="1">
    <location>
        <begin position="16"/>
        <end position="129"/>
    </location>
</feature>